<keyword evidence="1" id="KW-0812">Transmembrane</keyword>
<dbReference type="WBParaSite" id="SPAL_0000733400.1">
    <property type="protein sequence ID" value="SPAL_0000733400.1"/>
    <property type="gene ID" value="SPAL_0000733400"/>
</dbReference>
<sequence length="69" mass="8460">METSFEFLYLTFILISLSFESFFLNSKDNFWTSFEDKIFPISFIKRSTSWEVIRTITELHFKYIFTLHK</sequence>
<protein>
    <submittedName>
        <fullName evidence="3">Uncharacterized protein</fullName>
    </submittedName>
</protein>
<proteinExistence type="predicted"/>
<accession>A0A0N5BN55</accession>
<evidence type="ECO:0000313" key="3">
    <source>
        <dbReference type="WBParaSite" id="SPAL_0000733400.1"/>
    </source>
</evidence>
<keyword evidence="1" id="KW-0472">Membrane</keyword>
<feature type="transmembrane region" description="Helical" evidence="1">
    <location>
        <begin position="7"/>
        <end position="24"/>
    </location>
</feature>
<dbReference type="Proteomes" id="UP000046392">
    <property type="component" value="Unplaced"/>
</dbReference>
<evidence type="ECO:0000256" key="1">
    <source>
        <dbReference type="SAM" id="Phobius"/>
    </source>
</evidence>
<name>A0A0N5BN55_STREA</name>
<dbReference type="AlphaFoldDB" id="A0A0N5BN55"/>
<organism evidence="2 3">
    <name type="scientific">Strongyloides papillosus</name>
    <name type="common">Intestinal threadworm</name>
    <dbReference type="NCBI Taxonomy" id="174720"/>
    <lineage>
        <taxon>Eukaryota</taxon>
        <taxon>Metazoa</taxon>
        <taxon>Ecdysozoa</taxon>
        <taxon>Nematoda</taxon>
        <taxon>Chromadorea</taxon>
        <taxon>Rhabditida</taxon>
        <taxon>Tylenchina</taxon>
        <taxon>Panagrolaimomorpha</taxon>
        <taxon>Strongyloidoidea</taxon>
        <taxon>Strongyloididae</taxon>
        <taxon>Strongyloides</taxon>
    </lineage>
</organism>
<keyword evidence="2" id="KW-1185">Reference proteome</keyword>
<reference evidence="3" key="1">
    <citation type="submission" date="2017-02" db="UniProtKB">
        <authorList>
            <consortium name="WormBaseParasite"/>
        </authorList>
    </citation>
    <scope>IDENTIFICATION</scope>
</reference>
<evidence type="ECO:0000313" key="2">
    <source>
        <dbReference type="Proteomes" id="UP000046392"/>
    </source>
</evidence>
<keyword evidence="1" id="KW-1133">Transmembrane helix</keyword>